<feature type="transmembrane region" description="Helical" evidence="8">
    <location>
        <begin position="298"/>
        <end position="316"/>
    </location>
</feature>
<dbReference type="PANTHER" id="PTHR33908:SF3">
    <property type="entry name" value="UNDECAPRENYL PHOSPHATE-ALPHA-4-AMINO-4-DEOXY-L-ARABINOSE ARABINOSYL TRANSFERASE"/>
    <property type="match status" value="1"/>
</dbReference>
<evidence type="ECO:0000259" key="9">
    <source>
        <dbReference type="Pfam" id="PF13231"/>
    </source>
</evidence>
<feature type="transmembrane region" description="Helical" evidence="8">
    <location>
        <begin position="322"/>
        <end position="340"/>
    </location>
</feature>
<evidence type="ECO:0000256" key="7">
    <source>
        <dbReference type="ARBA" id="ARBA00023136"/>
    </source>
</evidence>
<keyword evidence="2" id="KW-1003">Cell membrane</keyword>
<evidence type="ECO:0000256" key="5">
    <source>
        <dbReference type="ARBA" id="ARBA00022692"/>
    </source>
</evidence>
<feature type="transmembrane region" description="Helical" evidence="8">
    <location>
        <begin position="170"/>
        <end position="200"/>
    </location>
</feature>
<dbReference type="KEGG" id="slac:SKTS_20630"/>
<dbReference type="GO" id="GO:0016763">
    <property type="term" value="F:pentosyltransferase activity"/>
    <property type="evidence" value="ECO:0007669"/>
    <property type="project" value="TreeGrafter"/>
</dbReference>
<evidence type="ECO:0000259" key="10">
    <source>
        <dbReference type="Pfam" id="PF18583"/>
    </source>
</evidence>
<feature type="transmembrane region" description="Helical" evidence="8">
    <location>
        <begin position="6"/>
        <end position="23"/>
    </location>
</feature>
<feature type="transmembrane region" description="Helical" evidence="8">
    <location>
        <begin position="413"/>
        <end position="432"/>
    </location>
</feature>
<feature type="transmembrane region" description="Helical" evidence="8">
    <location>
        <begin position="260"/>
        <end position="277"/>
    </location>
</feature>
<gene>
    <name evidence="11" type="ORF">SKTS_20630</name>
</gene>
<organism evidence="11 12">
    <name type="scientific">Sulfurimicrobium lacus</name>
    <dbReference type="NCBI Taxonomy" id="2715678"/>
    <lineage>
        <taxon>Bacteria</taxon>
        <taxon>Pseudomonadati</taxon>
        <taxon>Pseudomonadota</taxon>
        <taxon>Betaproteobacteria</taxon>
        <taxon>Nitrosomonadales</taxon>
        <taxon>Sulfuricellaceae</taxon>
        <taxon>Sulfurimicrobium</taxon>
    </lineage>
</organism>
<feature type="transmembrane region" description="Helical" evidence="8">
    <location>
        <begin position="212"/>
        <end position="233"/>
    </location>
</feature>
<dbReference type="GO" id="GO:0005886">
    <property type="term" value="C:plasma membrane"/>
    <property type="evidence" value="ECO:0007669"/>
    <property type="project" value="UniProtKB-SubCell"/>
</dbReference>
<protein>
    <submittedName>
        <fullName evidence="11">4-amino-4-deoxy-L-arabinose transferase</fullName>
    </submittedName>
</protein>
<dbReference type="EMBL" id="AP022853">
    <property type="protein sequence ID" value="BCB27177.1"/>
    <property type="molecule type" value="Genomic_DNA"/>
</dbReference>
<dbReference type="AlphaFoldDB" id="A0A6F8VDK3"/>
<feature type="transmembrane region" description="Helical" evidence="8">
    <location>
        <begin position="109"/>
        <end position="128"/>
    </location>
</feature>
<dbReference type="GO" id="GO:0009103">
    <property type="term" value="P:lipopolysaccharide biosynthetic process"/>
    <property type="evidence" value="ECO:0007669"/>
    <property type="project" value="UniProtKB-ARBA"/>
</dbReference>
<comment type="subcellular location">
    <subcellularLocation>
        <location evidence="1">Cell membrane</location>
        <topology evidence="1">Multi-pass membrane protein</topology>
    </subcellularLocation>
</comment>
<sequence>MALPASPVRLLLLLLVLSVVWFGNLEHNKLALTDEGRYAEIPREMVASGDWTTPRLNGLKYFEKPALQYWATATAYSLFGQHHWTARLWTALTGFLGILMTWYAGRRLFGAQAGLYGALVLASSLLYLGMGHMNTLDMGVSFFMGLGLSAFLLAQHGAASRRENNIWMHVVWASLALSVLSKGLIGLVLPGAVLVIYTLVQRDWSLWRRLHLLSGLALFLAISAPWFVAVSLANPEFPHFFFIHEHFDRFLTKVHRRYEPWWYFIPILMVGALPWLIPTLDALLRAWKADGERKTFQAGRFLLIWSAFIFFFFSISDSKLPSYILPIFPALALLTGRHLARMNGKTLFWQVLPMTILAIAGIWLSSRAVNLAGEDSSRQAYAQYGQWAAITAVCWLAALVAGLVLAYRQRVQAAVIVVAFASLLAGQSILAGHDLLARTTSTYYLAQQIKPYLKPGATFFSVGMYEQTLPFYIDGTFTLVAFQDEMAFGIQQEPDKWIADIPAFEQKWRTEAYALAIMHPDTYQELKNHGLPMKEIARDTRRVVVTTP</sequence>
<keyword evidence="7 8" id="KW-0472">Membrane</keyword>
<feature type="transmembrane region" description="Helical" evidence="8">
    <location>
        <begin position="140"/>
        <end position="158"/>
    </location>
</feature>
<reference evidence="12" key="1">
    <citation type="submission" date="2020-03" db="EMBL/GenBank/DDBJ databases">
        <title>Complete genome sequence of sulfur-oxidizing bacterium skT11.</title>
        <authorList>
            <person name="Kanda M."/>
            <person name="Kojima H."/>
            <person name="Fukui M."/>
        </authorList>
    </citation>
    <scope>NUCLEOTIDE SEQUENCE [LARGE SCALE GENOMIC DNA]</scope>
    <source>
        <strain evidence="12">skT11</strain>
    </source>
</reference>
<feature type="domain" description="Aminoarabinose transferase C-terminal" evidence="10">
    <location>
        <begin position="445"/>
        <end position="546"/>
    </location>
</feature>
<evidence type="ECO:0000256" key="6">
    <source>
        <dbReference type="ARBA" id="ARBA00022989"/>
    </source>
</evidence>
<evidence type="ECO:0000256" key="2">
    <source>
        <dbReference type="ARBA" id="ARBA00022475"/>
    </source>
</evidence>
<feature type="domain" description="Glycosyltransferase RgtA/B/C/D-like" evidence="9">
    <location>
        <begin position="64"/>
        <end position="227"/>
    </location>
</feature>
<evidence type="ECO:0000256" key="3">
    <source>
        <dbReference type="ARBA" id="ARBA00022676"/>
    </source>
</evidence>
<dbReference type="InterPro" id="IPR050297">
    <property type="entry name" value="LipidA_mod_glycosyltrf_83"/>
</dbReference>
<keyword evidence="3" id="KW-0328">Glycosyltransferase</keyword>
<feature type="transmembrane region" description="Helical" evidence="8">
    <location>
        <begin position="86"/>
        <end position="103"/>
    </location>
</feature>
<keyword evidence="4 11" id="KW-0808">Transferase</keyword>
<evidence type="ECO:0000256" key="8">
    <source>
        <dbReference type="SAM" id="Phobius"/>
    </source>
</evidence>
<dbReference type="Pfam" id="PF13231">
    <property type="entry name" value="PMT_2"/>
    <property type="match status" value="1"/>
</dbReference>
<dbReference type="Proteomes" id="UP000502260">
    <property type="component" value="Chromosome"/>
</dbReference>
<proteinExistence type="predicted"/>
<dbReference type="InterPro" id="IPR038731">
    <property type="entry name" value="RgtA/B/C-like"/>
</dbReference>
<feature type="transmembrane region" description="Helical" evidence="8">
    <location>
        <begin position="384"/>
        <end position="406"/>
    </location>
</feature>
<keyword evidence="12" id="KW-1185">Reference proteome</keyword>
<feature type="transmembrane region" description="Helical" evidence="8">
    <location>
        <begin position="347"/>
        <end position="364"/>
    </location>
</feature>
<dbReference type="Pfam" id="PF18583">
    <property type="entry name" value="Arnt_C"/>
    <property type="match status" value="1"/>
</dbReference>
<keyword evidence="5 8" id="KW-0812">Transmembrane</keyword>
<dbReference type="RefSeq" id="WP_173069157.1">
    <property type="nucleotide sequence ID" value="NZ_AP022853.1"/>
</dbReference>
<evidence type="ECO:0000313" key="12">
    <source>
        <dbReference type="Proteomes" id="UP000502260"/>
    </source>
</evidence>
<evidence type="ECO:0000256" key="4">
    <source>
        <dbReference type="ARBA" id="ARBA00022679"/>
    </source>
</evidence>
<evidence type="ECO:0000256" key="1">
    <source>
        <dbReference type="ARBA" id="ARBA00004651"/>
    </source>
</evidence>
<accession>A0A6F8VDK3</accession>
<dbReference type="GO" id="GO:0010041">
    <property type="term" value="P:response to iron(III) ion"/>
    <property type="evidence" value="ECO:0007669"/>
    <property type="project" value="TreeGrafter"/>
</dbReference>
<evidence type="ECO:0000313" key="11">
    <source>
        <dbReference type="EMBL" id="BCB27177.1"/>
    </source>
</evidence>
<dbReference type="PANTHER" id="PTHR33908">
    <property type="entry name" value="MANNOSYLTRANSFERASE YKCB-RELATED"/>
    <property type="match status" value="1"/>
</dbReference>
<dbReference type="InterPro" id="IPR040845">
    <property type="entry name" value="Arnt_C"/>
</dbReference>
<keyword evidence="6 8" id="KW-1133">Transmembrane helix</keyword>
<name>A0A6F8VDK3_9PROT</name>